<accession>A0ABW3FN05</accession>
<dbReference type="Proteomes" id="UP001597018">
    <property type="component" value="Unassembled WGS sequence"/>
</dbReference>
<name>A0ABW3FN05_9PSEU</name>
<dbReference type="PANTHER" id="PTHR30461:SF23">
    <property type="entry name" value="DNA RECOMBINASE-RELATED"/>
    <property type="match status" value="1"/>
</dbReference>
<dbReference type="PROSITE" id="PS51736">
    <property type="entry name" value="RECOMBINASES_3"/>
    <property type="match status" value="1"/>
</dbReference>
<evidence type="ECO:0000313" key="3">
    <source>
        <dbReference type="EMBL" id="MFD0919354.1"/>
    </source>
</evidence>
<dbReference type="InterPro" id="IPR038109">
    <property type="entry name" value="DNA_bind_recomb_sf"/>
</dbReference>
<dbReference type="SMART" id="SM00857">
    <property type="entry name" value="Resolvase"/>
    <property type="match status" value="1"/>
</dbReference>
<dbReference type="InterPro" id="IPR006119">
    <property type="entry name" value="Resolv_N"/>
</dbReference>
<comment type="caution">
    <text evidence="3">The sequence shown here is derived from an EMBL/GenBank/DDBJ whole genome shotgun (WGS) entry which is preliminary data.</text>
</comment>
<keyword evidence="4" id="KW-1185">Reference proteome</keyword>
<dbReference type="InterPro" id="IPR025827">
    <property type="entry name" value="Zn_ribbon_recom_dom"/>
</dbReference>
<feature type="domain" description="Resolvase/invertase-type recombinase catalytic" evidence="1">
    <location>
        <begin position="24"/>
        <end position="170"/>
    </location>
</feature>
<dbReference type="Pfam" id="PF00239">
    <property type="entry name" value="Resolvase"/>
    <property type="match status" value="1"/>
</dbReference>
<evidence type="ECO:0000259" key="2">
    <source>
        <dbReference type="PROSITE" id="PS51737"/>
    </source>
</evidence>
<organism evidence="3 4">
    <name type="scientific">Saccharopolyspora rosea</name>
    <dbReference type="NCBI Taxonomy" id="524884"/>
    <lineage>
        <taxon>Bacteria</taxon>
        <taxon>Bacillati</taxon>
        <taxon>Actinomycetota</taxon>
        <taxon>Actinomycetes</taxon>
        <taxon>Pseudonocardiales</taxon>
        <taxon>Pseudonocardiaceae</taxon>
        <taxon>Saccharopolyspora</taxon>
    </lineage>
</organism>
<sequence>MARAKTARRTPNTPPRLDDLDTVRVGVYMRRSTDDEHQPYSIEAQDERLKSYVESQPGWEVALRFSDDASGATTDRDDLQRALNAARAGLIDVLLVYRVDRFSRNLRDMVTLLDELDQCGVVFRSATEPFDTSTPMGRMLVQMLGMFAQFERDTIIDRVIGGMERKAAKGLWKGGRRPFGYTVNPDTHRLAPHEAEAAIVRLIFRLYTHDRLGSKVVARVLNDRGHRTTTGGTWSAYQVLRVLSNKVYIGELSFREITVNDCHPPLIDSETFAEAQRLLAERGEDHAHRRANGSDYQLTGLMRCPTCGKAMIGTRATGKNKTYRYYTCFTRSRYDTTKCDGHRLNADAVEAAVLDALARFYRDHHALIADAVAEAQRQHHAGQHTQQAELASVEAKIAETNGKIDRYLTAFEKGTLDDELVGQRLAELRATSKQLHARRDELAAALDAEPAVPDTATLAEVAEHITHVIDSGTDQTRKALIETLIAGIKITSPSTIVPVFRIPQPHTDDDTAEAAADTNKALTSDNTPARASQEGVRAMTNLVELTGFEPVTP</sequence>
<dbReference type="Pfam" id="PF07508">
    <property type="entry name" value="Recombinase"/>
    <property type="match status" value="1"/>
</dbReference>
<gene>
    <name evidence="3" type="ORF">ACFQ16_06345</name>
</gene>
<dbReference type="Gene3D" id="3.40.50.1390">
    <property type="entry name" value="Resolvase, N-terminal catalytic domain"/>
    <property type="match status" value="1"/>
</dbReference>
<dbReference type="Gene3D" id="3.90.1750.20">
    <property type="entry name" value="Putative Large Serine Recombinase, Chain B, Domain 2"/>
    <property type="match status" value="1"/>
</dbReference>
<evidence type="ECO:0000313" key="4">
    <source>
        <dbReference type="Proteomes" id="UP001597018"/>
    </source>
</evidence>
<dbReference type="PROSITE" id="PS51737">
    <property type="entry name" value="RECOMBINASE_DNA_BIND"/>
    <property type="match status" value="1"/>
</dbReference>
<dbReference type="CDD" id="cd03768">
    <property type="entry name" value="SR_ResInv"/>
    <property type="match status" value="1"/>
</dbReference>
<dbReference type="EMBL" id="JBHTIW010000002">
    <property type="protein sequence ID" value="MFD0919354.1"/>
    <property type="molecule type" value="Genomic_DNA"/>
</dbReference>
<evidence type="ECO:0000259" key="1">
    <source>
        <dbReference type="PROSITE" id="PS51736"/>
    </source>
</evidence>
<proteinExistence type="predicted"/>
<dbReference type="InterPro" id="IPR011109">
    <property type="entry name" value="DNA_bind_recombinase_dom"/>
</dbReference>
<dbReference type="SUPFAM" id="SSF53041">
    <property type="entry name" value="Resolvase-like"/>
    <property type="match status" value="1"/>
</dbReference>
<dbReference type="InterPro" id="IPR036162">
    <property type="entry name" value="Resolvase-like_N_sf"/>
</dbReference>
<dbReference type="PANTHER" id="PTHR30461">
    <property type="entry name" value="DNA-INVERTASE FROM LAMBDOID PROPHAGE"/>
    <property type="match status" value="1"/>
</dbReference>
<reference evidence="4" key="1">
    <citation type="journal article" date="2019" name="Int. J. Syst. Evol. Microbiol.">
        <title>The Global Catalogue of Microorganisms (GCM) 10K type strain sequencing project: providing services to taxonomists for standard genome sequencing and annotation.</title>
        <authorList>
            <consortium name="The Broad Institute Genomics Platform"/>
            <consortium name="The Broad Institute Genome Sequencing Center for Infectious Disease"/>
            <person name="Wu L."/>
            <person name="Ma J."/>
        </authorList>
    </citation>
    <scope>NUCLEOTIDE SEQUENCE [LARGE SCALE GENOMIC DNA]</scope>
    <source>
        <strain evidence="4">CCUG 56401</strain>
    </source>
</reference>
<dbReference type="InterPro" id="IPR050639">
    <property type="entry name" value="SSR_resolvase"/>
</dbReference>
<feature type="domain" description="Recombinase" evidence="2">
    <location>
        <begin position="178"/>
        <end position="285"/>
    </location>
</feature>
<dbReference type="RefSeq" id="WP_263251249.1">
    <property type="nucleotide sequence ID" value="NZ_BAABLT010000015.1"/>
</dbReference>
<protein>
    <submittedName>
        <fullName evidence="3">Recombinase family protein</fullName>
    </submittedName>
</protein>
<dbReference type="Pfam" id="PF13408">
    <property type="entry name" value="Zn_ribbon_recom"/>
    <property type="match status" value="1"/>
</dbReference>